<protein>
    <submittedName>
        <fullName evidence="2">Putative tannase (Serine rich protein)</fullName>
    </submittedName>
</protein>
<dbReference type="AlphaFoldDB" id="H7ELR1"/>
<dbReference type="STRING" id="907348.TresaDRAFT_1211"/>
<dbReference type="Gene3D" id="3.40.50.1820">
    <property type="entry name" value="alpha/beta hydrolase"/>
    <property type="match status" value="1"/>
</dbReference>
<gene>
    <name evidence="2" type="ORF">TresaDRAFT_1211</name>
</gene>
<dbReference type="ESTHER" id="9spio-h7elr1">
    <property type="family name" value="Tannase_Bact"/>
</dbReference>
<dbReference type="RefSeq" id="WP_002704957.1">
    <property type="nucleotide sequence ID" value="NZ_AGRW01000049.1"/>
</dbReference>
<keyword evidence="1" id="KW-0732">Signal</keyword>
<keyword evidence="3" id="KW-1185">Reference proteome</keyword>
<dbReference type="Proteomes" id="UP000003571">
    <property type="component" value="Unassembled WGS sequence"/>
</dbReference>
<feature type="chain" id="PRO_5003610230" evidence="1">
    <location>
        <begin position="22"/>
        <end position="551"/>
    </location>
</feature>
<sequence length="551" mass="59351">MRRTTLIAPAVLALAFSCATTKPEQTAEKKAEIVTEEEFIPKKDAVAEEEQIPAPDEEFVEMEFVPETSSLKKIDMTKWLLNEEDGVFFQTGIPYCANAADTHHEQLAVFVPRALFDAKANGDGTYTAKACGNGAPFAMKIDTPSFLAMKPAQSYSREAASIAKSGLIAVLAGARGKGTGVGAAVADFKAAIRFIRLNADILPPEKGFFVYGSDAGGAIACVIGASGDSALYSSLLDEIGAAETTDAVDGVFATEPRTALPLSDAAFEWSAGHAREFSGGDAEEERLKSENLARSFAEKINSLSLAGDDGNALTLDESGGGPYADFYRKELTRSLNEFLAAGPFPRKTGLFATHIAEIENPQGESATEGMFAGRKPRKPKSAIPNIAEERLFREMTEKRQRELSGIHDTPYDYIESLNALSLSKGGGRWVEYDGAEGIAEITDWKAFAKLFQKPLRKIGAAASDEGNFSLLSEMYDPMYFLCEKSGKAASSWRIRGTAARGDKPLTAEMNLAQLLKNNGLRVDFSLFWNDSAADGVQGEDEQAAAWISAQE</sequence>
<dbReference type="EMBL" id="AGRW01000049">
    <property type="protein sequence ID" value="EIC01602.1"/>
    <property type="molecule type" value="Genomic_DNA"/>
</dbReference>
<organism evidence="2 3">
    <name type="scientific">Treponema saccharophilum DSM 2985</name>
    <dbReference type="NCBI Taxonomy" id="907348"/>
    <lineage>
        <taxon>Bacteria</taxon>
        <taxon>Pseudomonadati</taxon>
        <taxon>Spirochaetota</taxon>
        <taxon>Spirochaetia</taxon>
        <taxon>Spirochaetales</taxon>
        <taxon>Treponemataceae</taxon>
        <taxon>Treponema</taxon>
    </lineage>
</organism>
<reference evidence="2 3" key="1">
    <citation type="submission" date="2011-09" db="EMBL/GenBank/DDBJ databases">
        <title>The draft genome of Treponema saccharophilum DSM 2985.</title>
        <authorList>
            <consortium name="US DOE Joint Genome Institute (JGI-PGF)"/>
            <person name="Lucas S."/>
            <person name="Copeland A."/>
            <person name="Lapidus A."/>
            <person name="Glavina del Rio T."/>
            <person name="Dalin E."/>
            <person name="Tice H."/>
            <person name="Bruce D."/>
            <person name="Goodwin L."/>
            <person name="Pitluck S."/>
            <person name="Peters L."/>
            <person name="Kyrpides N."/>
            <person name="Mavromatis K."/>
            <person name="Ivanova N."/>
            <person name="Markowitz V."/>
            <person name="Cheng J.-F."/>
            <person name="Hugenholtz P."/>
            <person name="Woyke T."/>
            <person name="Wu D."/>
            <person name="Gronow S."/>
            <person name="Wellnitz S."/>
            <person name="Brambilla E."/>
            <person name="Klenk H.-P."/>
            <person name="Eisen J.A."/>
        </authorList>
    </citation>
    <scope>NUCLEOTIDE SEQUENCE [LARGE SCALE GENOMIC DNA]</scope>
    <source>
        <strain evidence="2 3">DSM 2985</strain>
    </source>
</reference>
<evidence type="ECO:0000313" key="2">
    <source>
        <dbReference type="EMBL" id="EIC01602.1"/>
    </source>
</evidence>
<feature type="signal peptide" evidence="1">
    <location>
        <begin position="1"/>
        <end position="21"/>
    </location>
</feature>
<dbReference type="OrthoDB" id="923957at2"/>
<accession>H7ELR1</accession>
<dbReference type="InterPro" id="IPR029058">
    <property type="entry name" value="AB_hydrolase_fold"/>
</dbReference>
<name>H7ELR1_9SPIR</name>
<dbReference type="PATRIC" id="fig|907348.3.peg.1854"/>
<comment type="caution">
    <text evidence="2">The sequence shown here is derived from an EMBL/GenBank/DDBJ whole genome shotgun (WGS) entry which is preliminary data.</text>
</comment>
<evidence type="ECO:0000313" key="3">
    <source>
        <dbReference type="Proteomes" id="UP000003571"/>
    </source>
</evidence>
<proteinExistence type="predicted"/>
<dbReference type="eggNOG" id="COG0657">
    <property type="taxonomic scope" value="Bacteria"/>
</dbReference>
<dbReference type="PROSITE" id="PS51257">
    <property type="entry name" value="PROKAR_LIPOPROTEIN"/>
    <property type="match status" value="1"/>
</dbReference>
<evidence type="ECO:0000256" key="1">
    <source>
        <dbReference type="SAM" id="SignalP"/>
    </source>
</evidence>